<protein>
    <submittedName>
        <fullName evidence="3">Uncharacterized protein</fullName>
    </submittedName>
</protein>
<gene>
    <name evidence="3" type="ORF">E6C60_1195</name>
</gene>
<reference evidence="3 4" key="1">
    <citation type="submission" date="2019-05" db="EMBL/GenBank/DDBJ databases">
        <authorList>
            <person name="Chen C."/>
        </authorList>
    </citation>
    <scope>NUCLEOTIDE SEQUENCE [LARGE SCALE GENOMIC DNA]</scope>
    <source>
        <strain evidence="3 4">HB172198</strain>
    </source>
</reference>
<evidence type="ECO:0000256" key="1">
    <source>
        <dbReference type="SAM" id="MobiDB-lite"/>
    </source>
</evidence>
<feature type="region of interest" description="Disordered" evidence="1">
    <location>
        <begin position="138"/>
        <end position="183"/>
    </location>
</feature>
<dbReference type="PROSITE" id="PS51257">
    <property type="entry name" value="PROKAR_LIPOPROTEIN"/>
    <property type="match status" value="1"/>
</dbReference>
<feature type="region of interest" description="Disordered" evidence="1">
    <location>
        <begin position="318"/>
        <end position="338"/>
    </location>
</feature>
<dbReference type="KEGG" id="palo:E6C60_1195"/>
<dbReference type="RefSeq" id="WP_138225004.1">
    <property type="nucleotide sequence ID" value="NZ_CP040396.1"/>
</dbReference>
<keyword evidence="2" id="KW-0732">Signal</keyword>
<evidence type="ECO:0000313" key="3">
    <source>
        <dbReference type="EMBL" id="QCT01913.1"/>
    </source>
</evidence>
<dbReference type="Pfam" id="PF09580">
    <property type="entry name" value="Spore_YhcN_YlaJ"/>
    <property type="match status" value="2"/>
</dbReference>
<dbReference type="EMBL" id="CP040396">
    <property type="protein sequence ID" value="QCT01913.1"/>
    <property type="molecule type" value="Genomic_DNA"/>
</dbReference>
<organism evidence="3 4">
    <name type="scientific">Paenibacillus algicola</name>
    <dbReference type="NCBI Taxonomy" id="2565926"/>
    <lineage>
        <taxon>Bacteria</taxon>
        <taxon>Bacillati</taxon>
        <taxon>Bacillota</taxon>
        <taxon>Bacilli</taxon>
        <taxon>Bacillales</taxon>
        <taxon>Paenibacillaceae</taxon>
        <taxon>Paenibacillus</taxon>
    </lineage>
</organism>
<accession>A0A4P8XI80</accession>
<feature type="chain" id="PRO_5038809003" evidence="2">
    <location>
        <begin position="24"/>
        <end position="338"/>
    </location>
</feature>
<feature type="compositionally biased region" description="Low complexity" evidence="1">
    <location>
        <begin position="138"/>
        <end position="151"/>
    </location>
</feature>
<sequence length="338" mass="35010">MMKSKALSLTLSAALITSVAGLAGCGNMNDGNSTKTHNISTNDNGRIGDSRILNNGRNGMQHDLSNLKYSKVLSEKVSKINGVGDARVFVTKNNAYVSLSLDGESGMNGSRTGSNGMNGMNGRMGGTSGMTDRMDSLTGRSNTGTNGRTDGLYGASGTGTAGLLRGMSDPRGTLDNNTGLGRSAGYGSYGTGGGNTMGDNSGDNHLMGSNGATMGNRGRYGAMNTDNDMGMGMGDNQVPQNIRSLINSTVQKTAPQCEQVYVSDDADFFDRSEGYAGNGMMGNGDQGDGNVVGNMTEDLGAFINRLFPMNMNGRDNGILNNDGTSNGMYNTGNSGTNR</sequence>
<dbReference type="Proteomes" id="UP000300879">
    <property type="component" value="Chromosome"/>
</dbReference>
<dbReference type="OrthoDB" id="1707228at2"/>
<feature type="signal peptide" evidence="2">
    <location>
        <begin position="1"/>
        <end position="23"/>
    </location>
</feature>
<evidence type="ECO:0000256" key="2">
    <source>
        <dbReference type="SAM" id="SignalP"/>
    </source>
</evidence>
<keyword evidence="4" id="KW-1185">Reference proteome</keyword>
<evidence type="ECO:0000313" key="4">
    <source>
        <dbReference type="Proteomes" id="UP000300879"/>
    </source>
</evidence>
<dbReference type="InterPro" id="IPR019076">
    <property type="entry name" value="Spore_lipoprot_YhcN/YlaJ-like"/>
</dbReference>
<proteinExistence type="predicted"/>
<name>A0A4P8XI80_9BACL</name>
<dbReference type="AlphaFoldDB" id="A0A4P8XI80"/>